<dbReference type="Pfam" id="PF03663">
    <property type="entry name" value="Glyco_hydro_76"/>
    <property type="match status" value="1"/>
</dbReference>
<reference evidence="1 2" key="1">
    <citation type="journal article" date="2017" name="Poromechanics V (2013)">
        <title>Genomic Characterization of the Arsenic-Tolerant Actinobacterium, &lt;i&gt;Rhodococcus erythropolis&lt;/i&gt; S43.</title>
        <authorList>
            <person name="Retamal-Morales G."/>
            <person name="Mehnert M."/>
            <person name="Schwabe R."/>
            <person name="Tischler D."/>
            <person name="Schloemann M."/>
            <person name="Levican G.J."/>
        </authorList>
    </citation>
    <scope>NUCLEOTIDE SEQUENCE [LARGE SCALE GENOMIC DNA]</scope>
    <source>
        <strain evidence="1 2">S43</strain>
    </source>
</reference>
<dbReference type="InterPro" id="IPR005198">
    <property type="entry name" value="Glyco_hydro_76"/>
</dbReference>
<dbReference type="PANTHER" id="PTHR47791">
    <property type="entry name" value="MEIOTICALLY UP-REGULATED GENE 191 PROTEIN"/>
    <property type="match status" value="1"/>
</dbReference>
<dbReference type="PANTHER" id="PTHR47791:SF3">
    <property type="entry name" value="MEIOTICALLY UP-REGULATED GENE 191 PROTEIN"/>
    <property type="match status" value="1"/>
</dbReference>
<name>A0A5N5DUM1_RHOER</name>
<proteinExistence type="predicted"/>
<dbReference type="InterPro" id="IPR053169">
    <property type="entry name" value="MUG_Protein"/>
</dbReference>
<dbReference type="SUPFAM" id="SSF48208">
    <property type="entry name" value="Six-hairpin glycosidases"/>
    <property type="match status" value="1"/>
</dbReference>
<comment type="caution">
    <text evidence="1">The sequence shown here is derived from an EMBL/GenBank/DDBJ whole genome shotgun (WGS) entry which is preliminary data.</text>
</comment>
<protein>
    <submittedName>
        <fullName evidence="1">Fructose-bisphosphate aldolase</fullName>
    </submittedName>
</protein>
<dbReference type="AlphaFoldDB" id="A0A5N5DUM1"/>
<dbReference type="EMBL" id="MRBO01000797">
    <property type="protein sequence ID" value="KAB2581739.1"/>
    <property type="molecule type" value="Genomic_DNA"/>
</dbReference>
<organism evidence="1 2">
    <name type="scientific">Rhodococcus erythropolis</name>
    <name type="common">Arthrobacter picolinophilus</name>
    <dbReference type="NCBI Taxonomy" id="1833"/>
    <lineage>
        <taxon>Bacteria</taxon>
        <taxon>Bacillati</taxon>
        <taxon>Actinomycetota</taxon>
        <taxon>Actinomycetes</taxon>
        <taxon>Mycobacteriales</taxon>
        <taxon>Nocardiaceae</taxon>
        <taxon>Rhodococcus</taxon>
        <taxon>Rhodococcus erythropolis group</taxon>
    </lineage>
</organism>
<gene>
    <name evidence="1" type="ORF">BS297_29290</name>
</gene>
<accession>A0A5N5DUM1</accession>
<sequence>MQEVWAERADAAEGAIVSRHLRRLWGLPRTALGVVAWPAVRRERMFKPWHYWWQAHLLDTAIDALERDPTPKRRRRVAKVARSVRVRNVSAWTNNYYDDMAWLGLSLERAQRMFSVDHRTAVQALESQLFDSWSPADGGGIPWCKGSDFYNTPANGPAGIMLARTGKLWRAQATADWIDETLRDPDSGLIFDG</sequence>
<feature type="non-terminal residue" evidence="1">
    <location>
        <position position="193"/>
    </location>
</feature>
<dbReference type="InterPro" id="IPR008928">
    <property type="entry name" value="6-hairpin_glycosidase_sf"/>
</dbReference>
<evidence type="ECO:0000313" key="1">
    <source>
        <dbReference type="EMBL" id="KAB2581739.1"/>
    </source>
</evidence>
<dbReference type="Proteomes" id="UP000325576">
    <property type="component" value="Unassembled WGS sequence"/>
</dbReference>
<dbReference type="Gene3D" id="1.50.10.20">
    <property type="match status" value="1"/>
</dbReference>
<evidence type="ECO:0000313" key="2">
    <source>
        <dbReference type="Proteomes" id="UP000325576"/>
    </source>
</evidence>
<dbReference type="GO" id="GO:0005975">
    <property type="term" value="P:carbohydrate metabolic process"/>
    <property type="evidence" value="ECO:0007669"/>
    <property type="project" value="InterPro"/>
</dbReference>